<dbReference type="Gene3D" id="3.20.20.10">
    <property type="entry name" value="Alanine racemase"/>
    <property type="match status" value="1"/>
</dbReference>
<keyword evidence="6" id="KW-1185">Reference proteome</keyword>
<evidence type="ECO:0000259" key="4">
    <source>
        <dbReference type="Pfam" id="PF01168"/>
    </source>
</evidence>
<evidence type="ECO:0000256" key="2">
    <source>
        <dbReference type="HAMAP-Rule" id="MF_02087"/>
    </source>
</evidence>
<dbReference type="InterPro" id="IPR011078">
    <property type="entry name" value="PyrdxlP_homeostasis"/>
</dbReference>
<comment type="caution">
    <text evidence="5">The sequence shown here is derived from an EMBL/GenBank/DDBJ whole genome shotgun (WGS) entry which is preliminary data.</text>
</comment>
<comment type="similarity">
    <text evidence="2 3">Belongs to the pyridoxal phosphate-binding protein YggS/PROSC family.</text>
</comment>
<evidence type="ECO:0000313" key="6">
    <source>
        <dbReference type="Proteomes" id="UP001634747"/>
    </source>
</evidence>
<dbReference type="SUPFAM" id="SSF51419">
    <property type="entry name" value="PLP-binding barrel"/>
    <property type="match status" value="1"/>
</dbReference>
<evidence type="ECO:0000256" key="1">
    <source>
        <dbReference type="ARBA" id="ARBA00022898"/>
    </source>
</evidence>
<dbReference type="PANTHER" id="PTHR10146">
    <property type="entry name" value="PROLINE SYNTHETASE CO-TRANSCRIBED BACTERIAL HOMOLOG PROTEIN"/>
    <property type="match status" value="1"/>
</dbReference>
<dbReference type="NCBIfam" id="TIGR00044">
    <property type="entry name" value="YggS family pyridoxal phosphate-dependent enzyme"/>
    <property type="match status" value="1"/>
</dbReference>
<evidence type="ECO:0000256" key="3">
    <source>
        <dbReference type="RuleBase" id="RU004514"/>
    </source>
</evidence>
<reference evidence="5 6" key="1">
    <citation type="submission" date="2024-12" db="EMBL/GenBank/DDBJ databases">
        <authorList>
            <person name="Lee Y."/>
        </authorList>
    </citation>
    <scope>NUCLEOTIDE SEQUENCE [LARGE SCALE GENOMIC DNA]</scope>
    <source>
        <strain evidence="5 6">03SUJ4</strain>
    </source>
</reference>
<dbReference type="Proteomes" id="UP001634747">
    <property type="component" value="Unassembled WGS sequence"/>
</dbReference>
<organism evidence="5 6">
    <name type="scientific">Terriglobus aquaticus</name>
    <dbReference type="NCBI Taxonomy" id="940139"/>
    <lineage>
        <taxon>Bacteria</taxon>
        <taxon>Pseudomonadati</taxon>
        <taxon>Acidobacteriota</taxon>
        <taxon>Terriglobia</taxon>
        <taxon>Terriglobales</taxon>
        <taxon>Acidobacteriaceae</taxon>
        <taxon>Terriglobus</taxon>
    </lineage>
</organism>
<feature type="modified residue" description="N6-(pyridoxal phosphate)lysine" evidence="2">
    <location>
        <position position="35"/>
    </location>
</feature>
<feature type="domain" description="Alanine racemase N-terminal" evidence="4">
    <location>
        <begin position="6"/>
        <end position="233"/>
    </location>
</feature>
<name>A0ABW9KFU4_9BACT</name>
<dbReference type="RefSeq" id="WP_263413868.1">
    <property type="nucleotide sequence ID" value="NZ_BAABBH010000001.1"/>
</dbReference>
<dbReference type="InterPro" id="IPR029066">
    <property type="entry name" value="PLP-binding_barrel"/>
</dbReference>
<dbReference type="PIRSF" id="PIRSF004848">
    <property type="entry name" value="YBL036c_PLPDEIII"/>
    <property type="match status" value="1"/>
</dbReference>
<protein>
    <recommendedName>
        <fullName evidence="2">Pyridoxal phosphate homeostasis protein</fullName>
        <shortName evidence="2">PLP homeostasis protein</shortName>
    </recommendedName>
</protein>
<gene>
    <name evidence="5" type="ORF">ACK2TP_02210</name>
</gene>
<comment type="function">
    <text evidence="2">Pyridoxal 5'-phosphate (PLP)-binding protein, which is involved in PLP homeostasis.</text>
</comment>
<dbReference type="CDD" id="cd00635">
    <property type="entry name" value="PLPDE_III_YBL036c_like"/>
    <property type="match status" value="1"/>
</dbReference>
<dbReference type="EMBL" id="JBJYXY010000001">
    <property type="protein sequence ID" value="MFN2974569.1"/>
    <property type="molecule type" value="Genomic_DNA"/>
</dbReference>
<keyword evidence="1 2" id="KW-0663">Pyridoxal phosphate</keyword>
<accession>A0ABW9KFU4</accession>
<dbReference type="InterPro" id="IPR001608">
    <property type="entry name" value="Ala_racemase_N"/>
</dbReference>
<sequence length="243" mass="26804">MSIAENLQRVRREVDEACERAGREPGSVQVMAVSKTHGPKLVAEAFHAGQRLFGESRVQEWEHKREQLHTLLGEGVGEIDMHLIGNLQNNKTSKAAWLYSAVDSVDTIKVAERLNAPCAQAGKVLPVLIEVKLSEEATKHGVDPYAVPGLVRRIHEDLEGLEVRGLMMVPPYSDDPEEARPFFRKLREIRDEAQQATGIALPDLSMGMTHDFAVAIAEGSTCVRVGTAIFGLREYATTPQEEA</sequence>
<dbReference type="HAMAP" id="MF_02087">
    <property type="entry name" value="PLP_homeostasis"/>
    <property type="match status" value="1"/>
</dbReference>
<proteinExistence type="inferred from homology"/>
<dbReference type="Pfam" id="PF01168">
    <property type="entry name" value="Ala_racemase_N"/>
    <property type="match status" value="1"/>
</dbReference>
<dbReference type="PANTHER" id="PTHR10146:SF14">
    <property type="entry name" value="PYRIDOXAL PHOSPHATE HOMEOSTASIS PROTEIN"/>
    <property type="match status" value="1"/>
</dbReference>
<evidence type="ECO:0000313" key="5">
    <source>
        <dbReference type="EMBL" id="MFN2974569.1"/>
    </source>
</evidence>